<dbReference type="RefSeq" id="XP_064851105.1">
    <property type="nucleotide sequence ID" value="XM_064995033.1"/>
</dbReference>
<dbReference type="GeneID" id="90072084"/>
<dbReference type="EMBL" id="BTFZ01000002">
    <property type="protein sequence ID" value="GMM34105.1"/>
    <property type="molecule type" value="Genomic_DNA"/>
</dbReference>
<reference evidence="2 3" key="1">
    <citation type="journal article" date="2023" name="Elife">
        <title>Identification of key yeast species and microbe-microbe interactions impacting larval growth of Drosophila in the wild.</title>
        <authorList>
            <person name="Mure A."/>
            <person name="Sugiura Y."/>
            <person name="Maeda R."/>
            <person name="Honda K."/>
            <person name="Sakurai N."/>
            <person name="Takahashi Y."/>
            <person name="Watada M."/>
            <person name="Katoh T."/>
            <person name="Gotoh A."/>
            <person name="Gotoh Y."/>
            <person name="Taniguchi I."/>
            <person name="Nakamura K."/>
            <person name="Hayashi T."/>
            <person name="Katayama T."/>
            <person name="Uemura T."/>
            <person name="Hattori Y."/>
        </authorList>
    </citation>
    <scope>NUCLEOTIDE SEQUENCE [LARGE SCALE GENOMIC DNA]</scope>
    <source>
        <strain evidence="2 3">SC-9</strain>
    </source>
</reference>
<proteinExistence type="predicted"/>
<name>A0AAV5QGP8_9ASCO</name>
<feature type="compositionally biased region" description="Basic and acidic residues" evidence="1">
    <location>
        <begin position="1"/>
        <end position="17"/>
    </location>
</feature>
<accession>A0AAV5QGP8</accession>
<feature type="region of interest" description="Disordered" evidence="1">
    <location>
        <begin position="1"/>
        <end position="39"/>
    </location>
</feature>
<evidence type="ECO:0000313" key="2">
    <source>
        <dbReference type="EMBL" id="GMM34105.1"/>
    </source>
</evidence>
<keyword evidence="3" id="KW-1185">Reference proteome</keyword>
<dbReference type="AlphaFoldDB" id="A0AAV5QGP8"/>
<gene>
    <name evidence="2" type="ORF">DASC09_014300</name>
</gene>
<comment type="caution">
    <text evidence="2">The sequence shown here is derived from an EMBL/GenBank/DDBJ whole genome shotgun (WGS) entry which is preliminary data.</text>
</comment>
<feature type="compositionally biased region" description="Basic residues" evidence="1">
    <location>
        <begin position="28"/>
        <end position="39"/>
    </location>
</feature>
<protein>
    <submittedName>
        <fullName evidence="2">Uncharacterized protein</fullName>
    </submittedName>
</protein>
<dbReference type="Proteomes" id="UP001360560">
    <property type="component" value="Unassembled WGS sequence"/>
</dbReference>
<evidence type="ECO:0000256" key="1">
    <source>
        <dbReference type="SAM" id="MobiDB-lite"/>
    </source>
</evidence>
<organism evidence="2 3">
    <name type="scientific">Saccharomycopsis crataegensis</name>
    <dbReference type="NCBI Taxonomy" id="43959"/>
    <lineage>
        <taxon>Eukaryota</taxon>
        <taxon>Fungi</taxon>
        <taxon>Dikarya</taxon>
        <taxon>Ascomycota</taxon>
        <taxon>Saccharomycotina</taxon>
        <taxon>Saccharomycetes</taxon>
        <taxon>Saccharomycopsidaceae</taxon>
        <taxon>Saccharomycopsis</taxon>
    </lineage>
</organism>
<sequence>MNMDTKRLPTKRSKDEDIVTSFIAKEKPRSHRHRSPTKRRYSINMSQLEKCFEKFAIIDHDDYYSHNEVSSKEEPEQTQLLKHVDEFHQTKKLFFMSPSLILCQLQKQYNALNDRILRFPDKDSTVDELSQMSRLTITDRPRHNSKFVMKKSLTITEYNRLSVDVKFKICLNFIRYNIFKKFILDGAESFSVDDFNNIKNVLFYQIFKRFEKYYKVENRYLGSMNVSLEDKLKVIKAVENVYLGKYDHGYIQVEDRMLTDLYQ</sequence>
<evidence type="ECO:0000313" key="3">
    <source>
        <dbReference type="Proteomes" id="UP001360560"/>
    </source>
</evidence>